<dbReference type="PANTHER" id="PTHR35519">
    <property type="entry name" value="MEMBRANE PROTEINS"/>
    <property type="match status" value="1"/>
</dbReference>
<organism evidence="2 3">
    <name type="scientific">Niabella yanshanensis</name>
    <dbReference type="NCBI Taxonomy" id="577386"/>
    <lineage>
        <taxon>Bacteria</taxon>
        <taxon>Pseudomonadati</taxon>
        <taxon>Bacteroidota</taxon>
        <taxon>Chitinophagia</taxon>
        <taxon>Chitinophagales</taxon>
        <taxon>Chitinophagaceae</taxon>
        <taxon>Niabella</taxon>
    </lineage>
</organism>
<dbReference type="Proteomes" id="UP001325680">
    <property type="component" value="Chromosome"/>
</dbReference>
<gene>
    <name evidence="2" type="ORF">U0035_07585</name>
</gene>
<accession>A0ABZ0WBM8</accession>
<keyword evidence="3" id="KW-1185">Reference proteome</keyword>
<reference evidence="2 3" key="1">
    <citation type="submission" date="2023-12" db="EMBL/GenBank/DDBJ databases">
        <title>Genome sequencing and assembly of bacterial species from a model synthetic community.</title>
        <authorList>
            <person name="Hogle S.L."/>
        </authorList>
    </citation>
    <scope>NUCLEOTIDE SEQUENCE [LARGE SCALE GENOMIC DNA]</scope>
    <source>
        <strain evidence="2 3">HAMBI_3031</strain>
    </source>
</reference>
<dbReference type="RefSeq" id="WP_114789396.1">
    <property type="nucleotide sequence ID" value="NZ_CP139960.1"/>
</dbReference>
<feature type="transmembrane region" description="Helical" evidence="1">
    <location>
        <begin position="130"/>
        <end position="150"/>
    </location>
</feature>
<dbReference type="EMBL" id="CP139960">
    <property type="protein sequence ID" value="WQD40003.1"/>
    <property type="molecule type" value="Genomic_DNA"/>
</dbReference>
<evidence type="ECO:0000256" key="1">
    <source>
        <dbReference type="SAM" id="Phobius"/>
    </source>
</evidence>
<feature type="transmembrane region" description="Helical" evidence="1">
    <location>
        <begin position="80"/>
        <end position="100"/>
    </location>
</feature>
<sequence>MSESRQNIPAPINNDPRLKMVQRVTRLMDEQFSVGGFKFGLDPILNLIPVAGDVSSYIISITLIITMAQHGASGRVAMKMLANATLDALVGSIPVLGWIFDFSYKANTRNLKLLTEHYTEGKHRGSAKPVIISILIIMLLVLTLLVYLVIKLFQWLEALIMT</sequence>
<keyword evidence="1" id="KW-1133">Transmembrane helix</keyword>
<dbReference type="InterPro" id="IPR025187">
    <property type="entry name" value="DUF4112"/>
</dbReference>
<dbReference type="Pfam" id="PF13430">
    <property type="entry name" value="DUF4112"/>
    <property type="match status" value="1"/>
</dbReference>
<proteinExistence type="predicted"/>
<feature type="transmembrane region" description="Helical" evidence="1">
    <location>
        <begin position="47"/>
        <end position="68"/>
    </location>
</feature>
<evidence type="ECO:0000313" key="3">
    <source>
        <dbReference type="Proteomes" id="UP001325680"/>
    </source>
</evidence>
<keyword evidence="1" id="KW-0812">Transmembrane</keyword>
<name>A0ABZ0WBM8_9BACT</name>
<evidence type="ECO:0000313" key="2">
    <source>
        <dbReference type="EMBL" id="WQD40003.1"/>
    </source>
</evidence>
<dbReference type="PANTHER" id="PTHR35519:SF2">
    <property type="entry name" value="PH DOMAIN PROTEIN"/>
    <property type="match status" value="1"/>
</dbReference>
<keyword evidence="1" id="KW-0472">Membrane</keyword>
<protein>
    <submittedName>
        <fullName evidence="2">DUF4112 domain-containing protein</fullName>
    </submittedName>
</protein>